<feature type="region of interest" description="Disordered" evidence="2">
    <location>
        <begin position="154"/>
        <end position="217"/>
    </location>
</feature>
<feature type="compositionally biased region" description="Basic and acidic residues" evidence="2">
    <location>
        <begin position="154"/>
        <end position="177"/>
    </location>
</feature>
<dbReference type="Pfam" id="PF00646">
    <property type="entry name" value="F-box"/>
    <property type="match status" value="1"/>
</dbReference>
<dbReference type="InterPro" id="IPR032675">
    <property type="entry name" value="LRR_dom_sf"/>
</dbReference>
<dbReference type="SUPFAM" id="SSF52047">
    <property type="entry name" value="RNI-like"/>
    <property type="match status" value="1"/>
</dbReference>
<dbReference type="Proteomes" id="UP001151699">
    <property type="component" value="Chromosome C"/>
</dbReference>
<name>A0A9Q0MRX4_9DIPT</name>
<reference evidence="4" key="1">
    <citation type="submission" date="2022-07" db="EMBL/GenBank/DDBJ databases">
        <authorList>
            <person name="Trinca V."/>
            <person name="Uliana J.V.C."/>
            <person name="Torres T.T."/>
            <person name="Ward R.J."/>
            <person name="Monesi N."/>
        </authorList>
    </citation>
    <scope>NUCLEOTIDE SEQUENCE</scope>
    <source>
        <strain evidence="4">HSMRA1968</strain>
        <tissue evidence="4">Whole embryos</tissue>
    </source>
</reference>
<evidence type="ECO:0000259" key="3">
    <source>
        <dbReference type="Pfam" id="PF00646"/>
    </source>
</evidence>
<gene>
    <name evidence="4" type="ORF">Bhyg_14632</name>
</gene>
<sequence length="789" mass="93671">MDESRSIYKYIVSLDENAVPDLQRRYIVNEDENSGPPDYTLHITNNYEETVLSSRFWLGEYKRQRRLGTETSPACDQLAAKIEELLKRCAKLGKEQIMKEEEKLEKDMEKKLEEIEKQKAESFVLMPRIHLPKRDWPQGPFYKKERGVAPEELDRILKQEEQMKKEEQRLKKEERKERKEKRRERERKREEERKRKEERQTEEERQAEKIRQAEKERKIVKRARKDLDEDEEDEKYFRCVPKRVIRDHDYEAQEEALRLERERKNDTEVKQKIEKEAIQKIETKVIQKIDTEVVQEKDTGKKRKKVTKKHNTQKKGKNWKRDFLWLPREFILNIIKYVDDKSDLINLAQSCRLLKKCVDSYILNNDKLFAFEKTNTEYEFFDQFGHVAKQLFVDCSELVESDSNVINVIAKKCNRHLQFLTLKNIRENLTALDEKDKKNVHDLFRKLRKLFIIDCDLTGWSELMKTAKLHIEKLSLDFSKVKVWSEYVRNYPELKTLHLRGIFPSQLIDNNKRLQKITLINESILLHNITVISDINTLECLHIDISGPRRTCTPVKIVFSELVKLDYLKYLSLTTSCFNPMSVVPYIKTLEALQHHQQLRELNFFVYHTSTLSTVDSNEFKANGFPKLRRIGLYSNFLLMNILPQLPQLEEIFIAEFPGTSMSYETFRDIILNAPKLKRLYFHVAEDITTNSLACLEEVCRARTVKTKLLVLVLNTKCDVHKAIVANKYTVIVYSCYEYNAKNFDCINEVDNCGFERGVLLGTMETPLTVDYHQFTKELHALDVLHKKY</sequence>
<evidence type="ECO:0000256" key="2">
    <source>
        <dbReference type="SAM" id="MobiDB-lite"/>
    </source>
</evidence>
<accession>A0A9Q0MRX4</accession>
<organism evidence="4 5">
    <name type="scientific">Pseudolycoriella hygida</name>
    <dbReference type="NCBI Taxonomy" id="35572"/>
    <lineage>
        <taxon>Eukaryota</taxon>
        <taxon>Metazoa</taxon>
        <taxon>Ecdysozoa</taxon>
        <taxon>Arthropoda</taxon>
        <taxon>Hexapoda</taxon>
        <taxon>Insecta</taxon>
        <taxon>Pterygota</taxon>
        <taxon>Neoptera</taxon>
        <taxon>Endopterygota</taxon>
        <taxon>Diptera</taxon>
        <taxon>Nematocera</taxon>
        <taxon>Sciaroidea</taxon>
        <taxon>Sciaridae</taxon>
        <taxon>Pseudolycoriella</taxon>
    </lineage>
</organism>
<keyword evidence="5" id="KW-1185">Reference proteome</keyword>
<proteinExistence type="predicted"/>
<dbReference type="AlphaFoldDB" id="A0A9Q0MRX4"/>
<dbReference type="Gene3D" id="3.80.10.10">
    <property type="entry name" value="Ribonuclease Inhibitor"/>
    <property type="match status" value="1"/>
</dbReference>
<feature type="compositionally biased region" description="Basic and acidic residues" evidence="2">
    <location>
        <begin position="187"/>
        <end position="217"/>
    </location>
</feature>
<evidence type="ECO:0000256" key="1">
    <source>
        <dbReference type="SAM" id="Coils"/>
    </source>
</evidence>
<feature type="domain" description="F-box" evidence="3">
    <location>
        <begin position="323"/>
        <end position="363"/>
    </location>
</feature>
<dbReference type="InterPro" id="IPR001810">
    <property type="entry name" value="F-box_dom"/>
</dbReference>
<protein>
    <recommendedName>
        <fullName evidence="3">F-box domain-containing protein</fullName>
    </recommendedName>
</protein>
<feature type="coiled-coil region" evidence="1">
    <location>
        <begin position="75"/>
        <end position="121"/>
    </location>
</feature>
<keyword evidence="1" id="KW-0175">Coiled coil</keyword>
<dbReference type="EMBL" id="WJQU01000004">
    <property type="protein sequence ID" value="KAJ6636045.1"/>
    <property type="molecule type" value="Genomic_DNA"/>
</dbReference>
<evidence type="ECO:0000313" key="4">
    <source>
        <dbReference type="EMBL" id="KAJ6636045.1"/>
    </source>
</evidence>
<evidence type="ECO:0000313" key="5">
    <source>
        <dbReference type="Proteomes" id="UP001151699"/>
    </source>
</evidence>
<comment type="caution">
    <text evidence="4">The sequence shown here is derived from an EMBL/GenBank/DDBJ whole genome shotgun (WGS) entry which is preliminary data.</text>
</comment>